<dbReference type="GO" id="GO:0030904">
    <property type="term" value="C:retromer complex"/>
    <property type="evidence" value="ECO:0007669"/>
    <property type="project" value="UniProtKB-ARBA"/>
</dbReference>
<dbReference type="Proteomes" id="UP000023152">
    <property type="component" value="Unassembled WGS sequence"/>
</dbReference>
<dbReference type="OrthoDB" id="3821113at2759"/>
<keyword evidence="5" id="KW-1185">Reference proteome</keyword>
<dbReference type="Gene3D" id="2.60.40.640">
    <property type="match status" value="2"/>
</dbReference>
<dbReference type="OMA" id="AGKVCIE"/>
<gene>
    <name evidence="4" type="ORF">RFI_04703</name>
</gene>
<dbReference type="InterPro" id="IPR014752">
    <property type="entry name" value="Arrestin-like_C"/>
</dbReference>
<reference evidence="4 5" key="1">
    <citation type="journal article" date="2013" name="Curr. Biol.">
        <title>The Genome of the Foraminiferan Reticulomyxa filosa.</title>
        <authorList>
            <person name="Glockner G."/>
            <person name="Hulsmann N."/>
            <person name="Schleicher M."/>
            <person name="Noegel A.A."/>
            <person name="Eichinger L."/>
            <person name="Gallinger C."/>
            <person name="Pawlowski J."/>
            <person name="Sierra R."/>
            <person name="Euteneuer U."/>
            <person name="Pillet L."/>
            <person name="Moustafa A."/>
            <person name="Platzer M."/>
            <person name="Groth M."/>
            <person name="Szafranski K."/>
            <person name="Schliwa M."/>
        </authorList>
    </citation>
    <scope>NUCLEOTIDE SEQUENCE [LARGE SCALE GENOMIC DNA]</scope>
</reference>
<protein>
    <recommendedName>
        <fullName evidence="6">Vacuolar protein sorting-associated protein 26</fullName>
    </recommendedName>
</protein>
<comment type="similarity">
    <text evidence="1">Belongs to the VPS26 family.</text>
</comment>
<dbReference type="PANTHER" id="PTHR12233">
    <property type="entry name" value="VACUOLAR PROTEIN SORTING 26 RELATED"/>
    <property type="match status" value="1"/>
</dbReference>
<evidence type="ECO:0000256" key="1">
    <source>
        <dbReference type="ARBA" id="ARBA00009100"/>
    </source>
</evidence>
<organism evidence="4 5">
    <name type="scientific">Reticulomyxa filosa</name>
    <dbReference type="NCBI Taxonomy" id="46433"/>
    <lineage>
        <taxon>Eukaryota</taxon>
        <taxon>Sar</taxon>
        <taxon>Rhizaria</taxon>
        <taxon>Retaria</taxon>
        <taxon>Foraminifera</taxon>
        <taxon>Monothalamids</taxon>
        <taxon>Reticulomyxidae</taxon>
        <taxon>Reticulomyxa</taxon>
    </lineage>
</organism>
<dbReference type="Pfam" id="PF03643">
    <property type="entry name" value="Vps26"/>
    <property type="match status" value="1"/>
</dbReference>
<evidence type="ECO:0000256" key="3">
    <source>
        <dbReference type="ARBA" id="ARBA00022927"/>
    </source>
</evidence>
<keyword evidence="2" id="KW-0813">Transport</keyword>
<sequence length="320" mass="37053">MKVVWDNQDSLPTVRVGNTGSGEVNEERVLGSASGMENQMFLFTAEQSVSGTVEVILPANTRKLEHNGIKAEIIGQLEFAHNHGNNHTFLSSQQDLGNPGILTKDTSYHFDFKENEKQYESYDGTNVRIRYFVRVRILRSHGPVSKEFDFYVQKVQPQPEVNNPLKMEVGVEDCLHVEFEYDKSKYHLKDVISGKIYFVLVRIKIKHMELQILKRETTGSGPNTYNETEVITKYEIMDGSPIKGENIPIRVFLEPYELTPTLKTVHNKFSVKYLLNLVLVDEDDRRYFRQQEILLWRKELKHSQNRDMLQFAHNSKTNVA</sequence>
<accession>X6P2W6</accession>
<dbReference type="EMBL" id="ASPP01004220">
    <property type="protein sequence ID" value="ETO32414.1"/>
    <property type="molecule type" value="Genomic_DNA"/>
</dbReference>
<dbReference type="FunFam" id="2.60.40.640:FF:000015">
    <property type="entry name" value="Vacuolar protein sorting-associated protein 26"/>
    <property type="match status" value="1"/>
</dbReference>
<keyword evidence="3" id="KW-0653">Protein transport</keyword>
<evidence type="ECO:0008006" key="6">
    <source>
        <dbReference type="Google" id="ProtNLM"/>
    </source>
</evidence>
<comment type="caution">
    <text evidence="4">The sequence shown here is derived from an EMBL/GenBank/DDBJ whole genome shotgun (WGS) entry which is preliminary data.</text>
</comment>
<dbReference type="InterPro" id="IPR028934">
    <property type="entry name" value="Vps26-related"/>
</dbReference>
<evidence type="ECO:0000256" key="2">
    <source>
        <dbReference type="ARBA" id="ARBA00022448"/>
    </source>
</evidence>
<evidence type="ECO:0000313" key="4">
    <source>
        <dbReference type="EMBL" id="ETO32414.1"/>
    </source>
</evidence>
<evidence type="ECO:0000313" key="5">
    <source>
        <dbReference type="Proteomes" id="UP000023152"/>
    </source>
</evidence>
<name>X6P2W6_RETFI</name>
<dbReference type="GO" id="GO:0006886">
    <property type="term" value="P:intracellular protein transport"/>
    <property type="evidence" value="ECO:0007669"/>
    <property type="project" value="InterPro"/>
</dbReference>
<dbReference type="AlphaFoldDB" id="X6P2W6"/>
<proteinExistence type="inferred from homology"/>